<evidence type="ECO:0000256" key="1">
    <source>
        <dbReference type="ARBA" id="ARBA00012528"/>
    </source>
</evidence>
<evidence type="ECO:0000256" key="3">
    <source>
        <dbReference type="SAM" id="Phobius"/>
    </source>
</evidence>
<dbReference type="PANTHER" id="PTHR45138:SF9">
    <property type="entry name" value="DIGUANYLATE CYCLASE DGCM-RELATED"/>
    <property type="match status" value="1"/>
</dbReference>
<dbReference type="Proteomes" id="UP001143304">
    <property type="component" value="Unassembled WGS sequence"/>
</dbReference>
<feature type="transmembrane region" description="Helical" evidence="3">
    <location>
        <begin position="22"/>
        <end position="43"/>
    </location>
</feature>
<comment type="caution">
    <text evidence="5">The sequence shown here is derived from an EMBL/GenBank/DDBJ whole genome shotgun (WGS) entry which is preliminary data.</text>
</comment>
<keyword evidence="3" id="KW-0472">Membrane</keyword>
<dbReference type="NCBIfam" id="TIGR00254">
    <property type="entry name" value="GGDEF"/>
    <property type="match status" value="1"/>
</dbReference>
<dbReference type="Gene3D" id="3.30.70.270">
    <property type="match status" value="1"/>
</dbReference>
<dbReference type="SUPFAM" id="SSF55073">
    <property type="entry name" value="Nucleotide cyclase"/>
    <property type="match status" value="1"/>
</dbReference>
<dbReference type="SMART" id="SM00267">
    <property type="entry name" value="GGDEF"/>
    <property type="match status" value="1"/>
</dbReference>
<name>A0ABT3T2P2_9GAMM</name>
<feature type="transmembrane region" description="Helical" evidence="3">
    <location>
        <begin position="134"/>
        <end position="154"/>
    </location>
</feature>
<evidence type="ECO:0000256" key="2">
    <source>
        <dbReference type="ARBA" id="ARBA00034247"/>
    </source>
</evidence>
<evidence type="ECO:0000259" key="4">
    <source>
        <dbReference type="PROSITE" id="PS50887"/>
    </source>
</evidence>
<dbReference type="InterPro" id="IPR029787">
    <property type="entry name" value="Nucleotide_cyclase"/>
</dbReference>
<feature type="transmembrane region" description="Helical" evidence="3">
    <location>
        <begin position="50"/>
        <end position="72"/>
    </location>
</feature>
<reference evidence="5" key="1">
    <citation type="submission" date="2019-02" db="EMBL/GenBank/DDBJ databases">
        <authorList>
            <person name="Li S.-H."/>
        </authorList>
    </citation>
    <scope>NUCLEOTIDE SEQUENCE</scope>
    <source>
        <strain evidence="5">IMCC11814</strain>
    </source>
</reference>
<keyword evidence="3" id="KW-1133">Transmembrane helix</keyword>
<accession>A0ABT3T2P2</accession>
<feature type="domain" description="GGDEF" evidence="4">
    <location>
        <begin position="258"/>
        <end position="390"/>
    </location>
</feature>
<dbReference type="EMBL" id="SHNO01000001">
    <property type="protein sequence ID" value="MCX2976111.1"/>
    <property type="molecule type" value="Genomic_DNA"/>
</dbReference>
<evidence type="ECO:0000313" key="6">
    <source>
        <dbReference type="Proteomes" id="UP001143304"/>
    </source>
</evidence>
<feature type="transmembrane region" description="Helical" evidence="3">
    <location>
        <begin position="78"/>
        <end position="99"/>
    </location>
</feature>
<feature type="transmembrane region" description="Helical" evidence="3">
    <location>
        <begin position="111"/>
        <end position="128"/>
    </location>
</feature>
<proteinExistence type="predicted"/>
<sequence length="402" mass="43456">MTAAGHVATRTLMEHLHAENWFQLHFGLIFLITGVLLLVVYALSDANNTIPGLGLFAVFFMSALLGWVAFALQQGSNVPMMVDVPSVASVMTSYIFFLAAGQRAKIYQGRYLLGAFCLIACLSVFFVVPQQMFVIQALAATVFYASAGVVSALYSWQTRNLGDALLAIAGLIMLIGVPFALFEWLQQGDLKSAQQLTFSIYSAAYVLVAVGFLAGVVIEYQQKLTQMATEDPLTQLLNRRGLEHAVQVTIAHASRQQSHTAAVLIDIDHFEGVNSNFGHDAGDQVILQVGEVIQHKCRTSDVLARTGGGEFLLVLPETDLDGARILAERIREDVSAIPMVANQQRIPITVSLGVAGAVGEIKLDTLSGEAGRAMTLAKMGGRNRVASVENKPVYLSSREQRG</sequence>
<dbReference type="InterPro" id="IPR050469">
    <property type="entry name" value="Diguanylate_Cyclase"/>
</dbReference>
<dbReference type="CDD" id="cd01949">
    <property type="entry name" value="GGDEF"/>
    <property type="match status" value="1"/>
</dbReference>
<dbReference type="PANTHER" id="PTHR45138">
    <property type="entry name" value="REGULATORY COMPONENTS OF SENSORY TRANSDUCTION SYSTEM"/>
    <property type="match status" value="1"/>
</dbReference>
<dbReference type="InterPro" id="IPR000160">
    <property type="entry name" value="GGDEF_dom"/>
</dbReference>
<dbReference type="EC" id="2.7.7.65" evidence="1"/>
<evidence type="ECO:0000313" key="5">
    <source>
        <dbReference type="EMBL" id="MCX2976111.1"/>
    </source>
</evidence>
<feature type="transmembrane region" description="Helical" evidence="3">
    <location>
        <begin position="166"/>
        <end position="186"/>
    </location>
</feature>
<keyword evidence="3" id="KW-0812">Transmembrane</keyword>
<gene>
    <name evidence="5" type="ORF">EYC82_01905</name>
</gene>
<dbReference type="PROSITE" id="PS50887">
    <property type="entry name" value="GGDEF"/>
    <property type="match status" value="1"/>
</dbReference>
<comment type="catalytic activity">
    <reaction evidence="2">
        <text>2 GTP = 3',3'-c-di-GMP + 2 diphosphate</text>
        <dbReference type="Rhea" id="RHEA:24898"/>
        <dbReference type="ChEBI" id="CHEBI:33019"/>
        <dbReference type="ChEBI" id="CHEBI:37565"/>
        <dbReference type="ChEBI" id="CHEBI:58805"/>
        <dbReference type="EC" id="2.7.7.65"/>
    </reaction>
</comment>
<keyword evidence="6" id="KW-1185">Reference proteome</keyword>
<dbReference type="Pfam" id="PF00990">
    <property type="entry name" value="GGDEF"/>
    <property type="match status" value="1"/>
</dbReference>
<protein>
    <recommendedName>
        <fullName evidence="1">diguanylate cyclase</fullName>
        <ecNumber evidence="1">2.7.7.65</ecNumber>
    </recommendedName>
</protein>
<dbReference type="InterPro" id="IPR043128">
    <property type="entry name" value="Rev_trsase/Diguanyl_cyclase"/>
</dbReference>
<organism evidence="5 6">
    <name type="scientific">Candidatus Marimicrobium litorale</name>
    <dbReference type="NCBI Taxonomy" id="2518991"/>
    <lineage>
        <taxon>Bacteria</taxon>
        <taxon>Pseudomonadati</taxon>
        <taxon>Pseudomonadota</taxon>
        <taxon>Gammaproteobacteria</taxon>
        <taxon>Cellvibrionales</taxon>
        <taxon>Halieaceae</taxon>
        <taxon>Marimicrobium</taxon>
    </lineage>
</organism>
<feature type="transmembrane region" description="Helical" evidence="3">
    <location>
        <begin position="198"/>
        <end position="218"/>
    </location>
</feature>